<dbReference type="EMBL" id="JAFMOW010000057">
    <property type="protein sequence ID" value="MBU9855087.1"/>
    <property type="molecule type" value="Genomic_DNA"/>
</dbReference>
<sequence>MESTPVTELRDFVKRRAFTPETGSRYSAWVLIWYPSGGNAGHASMFIGDILETSLYVSWWPYVENDQKVLFGKYPSKISAQGGADSTTYSFDFRAEGGLPDVIYGLMNLNEIAMKTAWYDICHKRGGSSFRTVGKNCADIVGRVINAGLIASPLRARALGYMQGGVLPCTPKRVGMACNYLRDKNLAVKISTQTKSMNLNPVKRLLRLR</sequence>
<dbReference type="RefSeq" id="WP_217172602.1">
    <property type="nucleotide sequence ID" value="NZ_CP126169.1"/>
</dbReference>
<evidence type="ECO:0000313" key="2">
    <source>
        <dbReference type="Proteomes" id="UP000734343"/>
    </source>
</evidence>
<organism evidence="1 2">
    <name type="scientific">Rahnella bonaserana</name>
    <dbReference type="NCBI Taxonomy" id="2816248"/>
    <lineage>
        <taxon>Bacteria</taxon>
        <taxon>Pseudomonadati</taxon>
        <taxon>Pseudomonadota</taxon>
        <taxon>Gammaproteobacteria</taxon>
        <taxon>Enterobacterales</taxon>
        <taxon>Yersiniaceae</taxon>
        <taxon>Rahnella</taxon>
    </lineage>
</organism>
<name>A0ABS6LSN3_9GAMM</name>
<protein>
    <submittedName>
        <fullName evidence="1">Uncharacterized protein</fullName>
    </submittedName>
</protein>
<gene>
    <name evidence="1" type="ORF">J1778_07290</name>
</gene>
<evidence type="ECO:0000313" key="1">
    <source>
        <dbReference type="EMBL" id="MBU9855087.1"/>
    </source>
</evidence>
<proteinExistence type="predicted"/>
<comment type="caution">
    <text evidence="1">The sequence shown here is derived from an EMBL/GenBank/DDBJ whole genome shotgun (WGS) entry which is preliminary data.</text>
</comment>
<accession>A0ABS6LSN3</accession>
<reference evidence="1 2" key="1">
    <citation type="submission" date="2021-03" db="EMBL/GenBank/DDBJ databases">
        <title>Five novel Rahnella species.</title>
        <authorList>
            <person name="Brady C."/>
            <person name="Asselin J."/>
            <person name="Beer S."/>
            <person name="Bruberg M.B."/>
            <person name="Crampton B."/>
            <person name="Venter S."/>
            <person name="Arnold D."/>
            <person name="Denman S."/>
        </authorList>
    </citation>
    <scope>NUCLEOTIDE SEQUENCE [LARGE SCALE GENOMIC DNA]</scope>
    <source>
        <strain evidence="1 2">H11b</strain>
    </source>
</reference>
<keyword evidence="2" id="KW-1185">Reference proteome</keyword>
<dbReference type="Proteomes" id="UP000734343">
    <property type="component" value="Unassembled WGS sequence"/>
</dbReference>